<dbReference type="eggNOG" id="COG3563">
    <property type="taxonomic scope" value="Bacteria"/>
</dbReference>
<proteinExistence type="predicted"/>
<accession>L2FAC0</accession>
<dbReference type="GO" id="GO:0000271">
    <property type="term" value="P:polysaccharide biosynthetic process"/>
    <property type="evidence" value="ECO:0007669"/>
    <property type="project" value="InterPro"/>
</dbReference>
<dbReference type="Proteomes" id="UP000023795">
    <property type="component" value="Unassembled WGS sequence"/>
</dbReference>
<sequence length="774" mass="87572">MPIFTIKKYGSKMAIKYAVLGQGIVKNNHLLAQYLTSFQQTDAKKTDTKKTDVKIQQVSAKTLLKQALNLTDKPDYLLGWGRKKSHRKASVLAKVLNIPVLTLEDGFLRSLDTGQGSRYACSLVIDPLGIYFDSQKPSLLETLIINNNLTQNKEKYAHFLINKIVKERLSKYNTAPKSGTLSALNLNKTQANILLIDQVAGDQSIRGAGANAAAFLKMLQTAQNQHPKAVIWIKAHPAGIGYLTKLIADSEKNNNSETNNNLATNVKFIHSNVNPIELLEHIDEVYTVSSHMGFEALMLGKTVHCFGLAWYSGWGLTDDSNLDKISYQAVWQRRGAKKQPTLAELFDACYCQYSHYANPATGQACQIEQVLDWLITNRNWQQKLPKQMTAYHISFWKKNFVSQFVQLSDVNLFYKPRLEPRTIFDKNHLKFPKTYPFLVWGFGKKRQLMHKLSTQKPSTQKPNALTQIWCMEDGFIRSNGLGADLIEPLSVVLDKTGIYYNATKPSDLEILLKNIARLTDEQNLRIERLKHTLLTYQVSKYNVGKTEKLSLHTAKTKILVVGQVEDDMSVKLCAGDIKTNLALLKAVRESNPCAYIVYKPHPDVQAGLRFGKISDDDMYQFADKVVTDAKIADCLDVIDEVHTISSLTGFEALLRGILVTCYGFPFYAGWGLTVDKAQNSVTNMTKNRRHRSKPLTLNQLIYATLIDYPLYRIPNGYGLAQVEDVIAFLYTKAGNNRQKSKRSRLSQYRQALKNTTLHKFMQSRQLILQKLQTK</sequence>
<keyword evidence="2" id="KW-1185">Reference proteome</keyword>
<dbReference type="CDD" id="cd16439">
    <property type="entry name" value="beta_Kdo_transferase_KpsC_2"/>
    <property type="match status" value="1"/>
</dbReference>
<dbReference type="InterPro" id="IPR007833">
    <property type="entry name" value="Capsule_polysaccharide_synth"/>
</dbReference>
<reference evidence="1 2" key="1">
    <citation type="journal article" date="2013" name="Genome Announc.">
        <title>Genome Sequence of Moraxella macacae 0408225, a Novel Bacterial Species Isolated from a Cynomolgus Macaque with Epistaxis.</title>
        <authorList>
            <person name="Ladner J.T."/>
            <person name="Whitehouse C.A."/>
            <person name="Koroleva G.I."/>
            <person name="Palacios G.F."/>
        </authorList>
    </citation>
    <scope>NUCLEOTIDE SEQUENCE [LARGE SCALE GENOMIC DNA]</scope>
    <source>
        <strain evidence="1 2">0408225</strain>
    </source>
</reference>
<comment type="caution">
    <text evidence="1">The sequence shown here is derived from an EMBL/GenBank/DDBJ whole genome shotgun (WGS) entry which is preliminary data.</text>
</comment>
<dbReference type="Pfam" id="PF05159">
    <property type="entry name" value="Capsule_synth"/>
    <property type="match status" value="3"/>
</dbReference>
<evidence type="ECO:0000313" key="1">
    <source>
        <dbReference type="EMBL" id="ELA09696.1"/>
    </source>
</evidence>
<dbReference type="PATRIC" id="fig|1230338.3.peg.1040"/>
<gene>
    <name evidence="1" type="ORF">MOMA_04810</name>
</gene>
<name>L2FAC0_9GAMM</name>
<dbReference type="CDD" id="cd16440">
    <property type="entry name" value="beta_Kdo_transferase_KpsC_1"/>
    <property type="match status" value="1"/>
</dbReference>
<dbReference type="STRING" id="1230338.MOMA_04810"/>
<evidence type="ECO:0000313" key="2">
    <source>
        <dbReference type="Proteomes" id="UP000023795"/>
    </source>
</evidence>
<organism evidence="1 2">
    <name type="scientific">Moraxella macacae 0408225</name>
    <dbReference type="NCBI Taxonomy" id="1230338"/>
    <lineage>
        <taxon>Bacteria</taxon>
        <taxon>Pseudomonadati</taxon>
        <taxon>Pseudomonadota</taxon>
        <taxon>Gammaproteobacteria</taxon>
        <taxon>Moraxellales</taxon>
        <taxon>Moraxellaceae</taxon>
        <taxon>Moraxella</taxon>
    </lineage>
</organism>
<dbReference type="AlphaFoldDB" id="L2FAC0"/>
<dbReference type="GO" id="GO:0015774">
    <property type="term" value="P:polysaccharide transport"/>
    <property type="evidence" value="ECO:0007669"/>
    <property type="project" value="InterPro"/>
</dbReference>
<protein>
    <submittedName>
        <fullName evidence="1">Capsule polysaccharide modification protein LipA</fullName>
    </submittedName>
</protein>
<dbReference type="EMBL" id="ANIN01000001">
    <property type="protein sequence ID" value="ELA09696.1"/>
    <property type="molecule type" value="Genomic_DNA"/>
</dbReference>